<evidence type="ECO:0000256" key="4">
    <source>
        <dbReference type="ARBA" id="ARBA00023242"/>
    </source>
</evidence>
<keyword evidence="9" id="KW-1185">Reference proteome</keyword>
<dbReference type="InterPro" id="IPR055081">
    <property type="entry name" value="NLP1-9_GAF"/>
</dbReference>
<accession>A0ABD3BQR6</accession>
<keyword evidence="1" id="KW-0805">Transcription regulation</keyword>
<reference evidence="9" key="1">
    <citation type="journal article" date="2024" name="IScience">
        <title>Strigolactones Initiate the Formation of Haustorium-like Structures in Castilleja.</title>
        <authorList>
            <person name="Buerger M."/>
            <person name="Peterson D."/>
            <person name="Chory J."/>
        </authorList>
    </citation>
    <scope>NUCLEOTIDE SEQUENCE [LARGE SCALE GENOMIC DNA]</scope>
</reference>
<evidence type="ECO:0000313" key="9">
    <source>
        <dbReference type="Proteomes" id="UP001632038"/>
    </source>
</evidence>
<dbReference type="SUPFAM" id="SSF54277">
    <property type="entry name" value="CAD &amp; PB1 domains"/>
    <property type="match status" value="1"/>
</dbReference>
<dbReference type="Pfam" id="PF00564">
    <property type="entry name" value="PB1"/>
    <property type="match status" value="1"/>
</dbReference>
<dbReference type="Gene3D" id="3.10.20.90">
    <property type="entry name" value="Phosphatidylinositol 3-kinase Catalytic Subunit, Chain A, domain 1"/>
    <property type="match status" value="1"/>
</dbReference>
<name>A0ABD3BQR6_9LAMI</name>
<dbReference type="Pfam" id="PF02042">
    <property type="entry name" value="RWP-RK"/>
    <property type="match status" value="1"/>
</dbReference>
<dbReference type="InterPro" id="IPR034891">
    <property type="entry name" value="PB1_NLP"/>
</dbReference>
<keyword evidence="4" id="KW-0539">Nucleus</keyword>
<feature type="domain" description="PB1" evidence="7">
    <location>
        <begin position="742"/>
        <end position="818"/>
    </location>
</feature>
<dbReference type="CDD" id="cd06407">
    <property type="entry name" value="PB1_NLP"/>
    <property type="match status" value="1"/>
</dbReference>
<protein>
    <submittedName>
        <fullName evidence="8">Uncharacterized protein</fullName>
    </submittedName>
</protein>
<dbReference type="InterPro" id="IPR045012">
    <property type="entry name" value="NLP"/>
</dbReference>
<feature type="region of interest" description="Disordered" evidence="5">
    <location>
        <begin position="672"/>
        <end position="699"/>
    </location>
</feature>
<feature type="domain" description="RWP-RK" evidence="6">
    <location>
        <begin position="522"/>
        <end position="603"/>
    </location>
</feature>
<dbReference type="InterPro" id="IPR000270">
    <property type="entry name" value="PB1_dom"/>
</dbReference>
<dbReference type="PROSITE" id="PS51745">
    <property type="entry name" value="PB1"/>
    <property type="match status" value="1"/>
</dbReference>
<evidence type="ECO:0000259" key="7">
    <source>
        <dbReference type="PROSITE" id="PS51745"/>
    </source>
</evidence>
<feature type="region of interest" description="Disordered" evidence="5">
    <location>
        <begin position="620"/>
        <end position="660"/>
    </location>
</feature>
<dbReference type="Pfam" id="PF22922">
    <property type="entry name" value="GAF_NLP"/>
    <property type="match status" value="2"/>
</dbReference>
<comment type="caution">
    <text evidence="8">The sequence shown here is derived from an EMBL/GenBank/DDBJ whole genome shotgun (WGS) entry which is preliminary data.</text>
</comment>
<keyword evidence="2" id="KW-0238">DNA-binding</keyword>
<evidence type="ECO:0000313" key="8">
    <source>
        <dbReference type="EMBL" id="KAL3619805.1"/>
    </source>
</evidence>
<organism evidence="8 9">
    <name type="scientific">Castilleja foliolosa</name>
    <dbReference type="NCBI Taxonomy" id="1961234"/>
    <lineage>
        <taxon>Eukaryota</taxon>
        <taxon>Viridiplantae</taxon>
        <taxon>Streptophyta</taxon>
        <taxon>Embryophyta</taxon>
        <taxon>Tracheophyta</taxon>
        <taxon>Spermatophyta</taxon>
        <taxon>Magnoliopsida</taxon>
        <taxon>eudicotyledons</taxon>
        <taxon>Gunneridae</taxon>
        <taxon>Pentapetalae</taxon>
        <taxon>asterids</taxon>
        <taxon>lamiids</taxon>
        <taxon>Lamiales</taxon>
        <taxon>Orobanchaceae</taxon>
        <taxon>Pedicularideae</taxon>
        <taxon>Castillejinae</taxon>
        <taxon>Castilleja</taxon>
    </lineage>
</organism>
<sequence>MEYDDVLPVCTNTFMDLDYMDELLLEGCWLEANGSEFSQFGSSGPVSPFDPTFAWPTIESGNGNGLQRVENNSNDLVSQSENNELAESKKKWWIDPRVSSISVMDRLIQALFHIKDRSSDKDMLIQVWVPVIRGGKRVLTTHNQPFSLDVSCSRLANYRDISVNYQFVADEDSKEAVGLPGRVFMNKAPEWSPDVRYFTLDEYPRVGHAQHLDVRGTLAVPVLEQGSRSCLGVIEVVLTTQKIQYRPELESVCEALEAVNLKSADNSSTHNVMTSNSSYQAVLPEILDALRSACSTHGLPLAQTWVPCSLQGKGGCWHLDDNSKNCFSLVDSACYIGDSNMQGFHEACSENHLLKGQGTVGKAFSTNQPCFSPDVSACSKAEYPLSHHARMFGLKASVAIRLRSMCTGQTDFVLEFFLPTRCVDPEEQKKMLTSLSGTIQQFCRTLRVVTDKELRDEENSPVMNITGEEFSRNNSNQVNRSIEMLAESSQTRLGQPDSNSKEGFTFVSNTSTSGDGSSLYTSRIGEKRRTKTEKTITLDILRQHFAGSLKDAAKNLGVCPTTLKRICRHHGIQRWPSRKIKKVGHSLQKIQRVIDSVQGTSGVFQIDSFYSNFPELASPNASRTTQFSNSKSADNTNNSNNISRQFDPHPETTHRIGSSACSLSSGSSQCCSSEAQPSNSYPTIKEAPDSNGPIMKKNDRSKLIPSSQSHTSFCWPDQPEKIIDRAAEGNNNINNKCQEKDGHRIKVSYGEDTIRFRMPSGWRYNDLMREISRRFGVDDDASGFCLKYLDDDAEWVLLTCDDDLDECIDVCQLLRSHTIKLAFIRDYQPQSLCRSRGFS</sequence>
<dbReference type="InterPro" id="IPR003035">
    <property type="entry name" value="RWP-RK_dom"/>
</dbReference>
<keyword evidence="3" id="KW-0804">Transcription</keyword>
<dbReference type="PANTHER" id="PTHR32002:SF44">
    <property type="entry name" value="PROTEIN NLP4"/>
    <property type="match status" value="1"/>
</dbReference>
<feature type="region of interest" description="Disordered" evidence="5">
    <location>
        <begin position="489"/>
        <end position="520"/>
    </location>
</feature>
<gene>
    <name evidence="8" type="ORF">CASFOL_034717</name>
</gene>
<evidence type="ECO:0000256" key="2">
    <source>
        <dbReference type="ARBA" id="ARBA00023125"/>
    </source>
</evidence>
<dbReference type="GO" id="GO:0003677">
    <property type="term" value="F:DNA binding"/>
    <property type="evidence" value="ECO:0007669"/>
    <property type="project" value="UniProtKB-KW"/>
</dbReference>
<evidence type="ECO:0000256" key="3">
    <source>
        <dbReference type="ARBA" id="ARBA00023163"/>
    </source>
</evidence>
<evidence type="ECO:0000256" key="5">
    <source>
        <dbReference type="SAM" id="MobiDB-lite"/>
    </source>
</evidence>
<evidence type="ECO:0000259" key="6">
    <source>
        <dbReference type="PROSITE" id="PS51519"/>
    </source>
</evidence>
<feature type="compositionally biased region" description="Polar residues" evidence="5">
    <location>
        <begin position="620"/>
        <end position="644"/>
    </location>
</feature>
<dbReference type="PROSITE" id="PS51519">
    <property type="entry name" value="RWP_RK"/>
    <property type="match status" value="1"/>
</dbReference>
<dbReference type="Proteomes" id="UP001632038">
    <property type="component" value="Unassembled WGS sequence"/>
</dbReference>
<dbReference type="EMBL" id="JAVIJP010000066">
    <property type="protein sequence ID" value="KAL3619805.1"/>
    <property type="molecule type" value="Genomic_DNA"/>
</dbReference>
<evidence type="ECO:0000256" key="1">
    <source>
        <dbReference type="ARBA" id="ARBA00023015"/>
    </source>
</evidence>
<dbReference type="InterPro" id="IPR053793">
    <property type="entry name" value="PB1-like"/>
</dbReference>
<dbReference type="PANTHER" id="PTHR32002">
    <property type="entry name" value="PROTEIN NLP8"/>
    <property type="match status" value="1"/>
</dbReference>
<proteinExistence type="predicted"/>
<dbReference type="SMART" id="SM00666">
    <property type="entry name" value="PB1"/>
    <property type="match status" value="1"/>
</dbReference>
<dbReference type="AlphaFoldDB" id="A0ABD3BQR6"/>